<reference evidence="1" key="2">
    <citation type="journal article" date="2022" name="New Phytol.">
        <title>Evolutionary transition to the ectomycorrhizal habit in the genomes of a hyperdiverse lineage of mushroom-forming fungi.</title>
        <authorList>
            <person name="Looney B."/>
            <person name="Miyauchi S."/>
            <person name="Morin E."/>
            <person name="Drula E."/>
            <person name="Courty P.E."/>
            <person name="Kohler A."/>
            <person name="Kuo A."/>
            <person name="LaButti K."/>
            <person name="Pangilinan J."/>
            <person name="Lipzen A."/>
            <person name="Riley R."/>
            <person name="Andreopoulos W."/>
            <person name="He G."/>
            <person name="Johnson J."/>
            <person name="Nolan M."/>
            <person name="Tritt A."/>
            <person name="Barry K.W."/>
            <person name="Grigoriev I.V."/>
            <person name="Nagy L.G."/>
            <person name="Hibbett D."/>
            <person name="Henrissat B."/>
            <person name="Matheny P.B."/>
            <person name="Labbe J."/>
            <person name="Martin F.M."/>
        </authorList>
    </citation>
    <scope>NUCLEOTIDE SEQUENCE</scope>
    <source>
        <strain evidence="1">FP105234-sp</strain>
    </source>
</reference>
<dbReference type="EMBL" id="MU276234">
    <property type="protein sequence ID" value="KAI0040045.1"/>
    <property type="molecule type" value="Genomic_DNA"/>
</dbReference>
<evidence type="ECO:0000313" key="1">
    <source>
        <dbReference type="EMBL" id="KAI0040045.1"/>
    </source>
</evidence>
<protein>
    <submittedName>
        <fullName evidence="1">Uncharacterized protein</fullName>
    </submittedName>
</protein>
<comment type="caution">
    <text evidence="1">The sequence shown here is derived from an EMBL/GenBank/DDBJ whole genome shotgun (WGS) entry which is preliminary data.</text>
</comment>
<reference evidence="1" key="1">
    <citation type="submission" date="2021-02" db="EMBL/GenBank/DDBJ databases">
        <authorList>
            <consortium name="DOE Joint Genome Institute"/>
            <person name="Ahrendt S."/>
            <person name="Looney B.P."/>
            <person name="Miyauchi S."/>
            <person name="Morin E."/>
            <person name="Drula E."/>
            <person name="Courty P.E."/>
            <person name="Chicoki N."/>
            <person name="Fauchery L."/>
            <person name="Kohler A."/>
            <person name="Kuo A."/>
            <person name="Labutti K."/>
            <person name="Pangilinan J."/>
            <person name="Lipzen A."/>
            <person name="Riley R."/>
            <person name="Andreopoulos W."/>
            <person name="He G."/>
            <person name="Johnson J."/>
            <person name="Barry K.W."/>
            <person name="Grigoriev I.V."/>
            <person name="Nagy L."/>
            <person name="Hibbett D."/>
            <person name="Henrissat B."/>
            <person name="Matheny P.B."/>
            <person name="Labbe J."/>
            <person name="Martin F."/>
        </authorList>
    </citation>
    <scope>NUCLEOTIDE SEQUENCE</scope>
    <source>
        <strain evidence="1">FP105234-sp</strain>
    </source>
</reference>
<sequence length="340" mass="36990">MATPQAGPLPSKRGEIGYVDDIHGQEEQEQRSGSPEQDALPARHPADHTPAPSVNGHGPFPAAPTVTITAPSASTDSLSTAHSTAKRSFLKPQNIPKYWGIRLDTILILFVQLLVFFGTIGAWVVTALVLSKKIGHTAPAPTQSTTSPDSSTDNTGDTNAGSSAIFVHVAFGIFVLAQLVFVERRIFRIRAERYMYLHPGEVLPSSLRRTTSARTASMGMAPWQRPPLPTYAAALAQDGFGTGDVEDSIIAQPPPPAYGKTRGSTLVLAGFLRNSLRVQAREHEADRPNSEISLRTDRPVSFRSIDEDWETRRDADRARRVEETLAALELREAGPVSDRR</sequence>
<proteinExistence type="predicted"/>
<dbReference type="Proteomes" id="UP000814033">
    <property type="component" value="Unassembled WGS sequence"/>
</dbReference>
<keyword evidence="2" id="KW-1185">Reference proteome</keyword>
<name>A0ACB8R7E9_9AGAM</name>
<evidence type="ECO:0000313" key="2">
    <source>
        <dbReference type="Proteomes" id="UP000814033"/>
    </source>
</evidence>
<accession>A0ACB8R7E9</accession>
<gene>
    <name evidence="1" type="ORF">FA95DRAFT_1550168</name>
</gene>
<organism evidence="1 2">
    <name type="scientific">Auriscalpium vulgare</name>
    <dbReference type="NCBI Taxonomy" id="40419"/>
    <lineage>
        <taxon>Eukaryota</taxon>
        <taxon>Fungi</taxon>
        <taxon>Dikarya</taxon>
        <taxon>Basidiomycota</taxon>
        <taxon>Agaricomycotina</taxon>
        <taxon>Agaricomycetes</taxon>
        <taxon>Russulales</taxon>
        <taxon>Auriscalpiaceae</taxon>
        <taxon>Auriscalpium</taxon>
    </lineage>
</organism>